<name>A0A319DS51_9EURO</name>
<accession>A0A319DS51</accession>
<dbReference type="OrthoDB" id="4439444at2759"/>
<evidence type="ECO:0000313" key="3">
    <source>
        <dbReference type="Proteomes" id="UP000247810"/>
    </source>
</evidence>
<keyword evidence="3" id="KW-1185">Reference proteome</keyword>
<dbReference type="Proteomes" id="UP000247810">
    <property type="component" value="Unassembled WGS sequence"/>
</dbReference>
<dbReference type="VEuPathDB" id="FungiDB:BO71DRAFT_326121"/>
<reference evidence="2 3" key="1">
    <citation type="submission" date="2018-02" db="EMBL/GenBank/DDBJ databases">
        <title>The genomes of Aspergillus section Nigri reveals drivers in fungal speciation.</title>
        <authorList>
            <consortium name="DOE Joint Genome Institute"/>
            <person name="Vesth T.C."/>
            <person name="Nybo J."/>
            <person name="Theobald S."/>
            <person name="Brandl J."/>
            <person name="Frisvad J.C."/>
            <person name="Nielsen K.F."/>
            <person name="Lyhne E.K."/>
            <person name="Kogle M.E."/>
            <person name="Kuo A."/>
            <person name="Riley R."/>
            <person name="Clum A."/>
            <person name="Nolan M."/>
            <person name="Lipzen A."/>
            <person name="Salamov A."/>
            <person name="Henrissat B."/>
            <person name="Wiebenga A."/>
            <person name="De vries R.P."/>
            <person name="Grigoriev I.V."/>
            <person name="Mortensen U.H."/>
            <person name="Andersen M.R."/>
            <person name="Baker S.E."/>
        </authorList>
    </citation>
    <scope>NUCLEOTIDE SEQUENCE [LARGE SCALE GENOMIC DNA]</scope>
    <source>
        <strain evidence="2 3">CBS 707.79</strain>
    </source>
</reference>
<organism evidence="2 3">
    <name type="scientific">Aspergillus ellipticus CBS 707.79</name>
    <dbReference type="NCBI Taxonomy" id="1448320"/>
    <lineage>
        <taxon>Eukaryota</taxon>
        <taxon>Fungi</taxon>
        <taxon>Dikarya</taxon>
        <taxon>Ascomycota</taxon>
        <taxon>Pezizomycotina</taxon>
        <taxon>Eurotiomycetes</taxon>
        <taxon>Eurotiomycetidae</taxon>
        <taxon>Eurotiales</taxon>
        <taxon>Aspergillaceae</taxon>
        <taxon>Aspergillus</taxon>
        <taxon>Aspergillus subgen. Circumdati</taxon>
    </lineage>
</organism>
<proteinExistence type="predicted"/>
<evidence type="ECO:0000256" key="1">
    <source>
        <dbReference type="SAM" id="MobiDB-lite"/>
    </source>
</evidence>
<dbReference type="EMBL" id="KZ825879">
    <property type="protein sequence ID" value="PYH94123.1"/>
    <property type="molecule type" value="Genomic_DNA"/>
</dbReference>
<evidence type="ECO:0000313" key="2">
    <source>
        <dbReference type="EMBL" id="PYH94123.1"/>
    </source>
</evidence>
<dbReference type="AlphaFoldDB" id="A0A319DS51"/>
<sequence length="94" mass="10553">SRRDESSQSARLDLSQPPSQVPDQLTEDLNYYRGFLEQLLALVRNGDQATVNQMVSTIRSDASHQEILTLLSQASGDNGQVVQEIREQESHNQN</sequence>
<gene>
    <name evidence="2" type="ORF">BO71DRAFT_326121</name>
</gene>
<protein>
    <submittedName>
        <fullName evidence="2">Uncharacterized protein</fullName>
    </submittedName>
</protein>
<feature type="non-terminal residue" evidence="2">
    <location>
        <position position="1"/>
    </location>
</feature>
<feature type="region of interest" description="Disordered" evidence="1">
    <location>
        <begin position="1"/>
        <end position="24"/>
    </location>
</feature>